<dbReference type="InterPro" id="IPR019056">
    <property type="entry name" value="Phage_TAC_6"/>
</dbReference>
<sequence length="80" mass="8412">MAGPSLAAAGEAADGADRARPTAFPWHRALHVGLCLLRLPPVIFWAMTPIEFHAMAGGLSPRSSSLDRAGLAAMMVLFPD</sequence>
<organism evidence="1 2">
    <name type="scientific">Rhizobium tumorigenes</name>
    <dbReference type="NCBI Taxonomy" id="2041385"/>
    <lineage>
        <taxon>Bacteria</taxon>
        <taxon>Pseudomonadati</taxon>
        <taxon>Pseudomonadota</taxon>
        <taxon>Alphaproteobacteria</taxon>
        <taxon>Hyphomicrobiales</taxon>
        <taxon>Rhizobiaceae</taxon>
        <taxon>Rhizobium/Agrobacterium group</taxon>
        <taxon>Rhizobium</taxon>
    </lineage>
</organism>
<keyword evidence="2" id="KW-1185">Reference proteome</keyword>
<evidence type="ECO:0000313" key="2">
    <source>
        <dbReference type="Proteomes" id="UP000249499"/>
    </source>
</evidence>
<name>A0AAF1KS27_9HYPH</name>
<reference evidence="2" key="2">
    <citation type="journal article" date="2023" name="MicrobiologyOpen">
        <title>Genomics of the tumorigenes clade of the family Rhizobiaceae and description of Rhizobium rhododendri sp. nov.</title>
        <authorList>
            <person name="Kuzmanovic N."/>
            <person name="diCenzo G.C."/>
            <person name="Bunk B."/>
            <person name="Sproeer C."/>
            <person name="Fruehling A."/>
            <person name="Neumann-Schaal M."/>
            <person name="Overmann J."/>
            <person name="Smalla K."/>
        </authorList>
    </citation>
    <scope>NUCLEOTIDE SEQUENCE [LARGE SCALE GENOMIC DNA]</scope>
    <source>
        <strain evidence="2">1078</strain>
    </source>
</reference>
<dbReference type="AlphaFoldDB" id="A0AAF1KS27"/>
<dbReference type="Proteomes" id="UP000249499">
    <property type="component" value="Chromosome"/>
</dbReference>
<dbReference type="Pfam" id="PF09550">
    <property type="entry name" value="Phage_TAC_6"/>
    <property type="match status" value="1"/>
</dbReference>
<protein>
    <submittedName>
        <fullName evidence="1">Phage tail assembly chaperone</fullName>
    </submittedName>
</protein>
<dbReference type="NCBIfam" id="TIGR02216">
    <property type="entry name" value="phage_TIGR02216"/>
    <property type="match status" value="1"/>
</dbReference>
<evidence type="ECO:0000313" key="1">
    <source>
        <dbReference type="EMBL" id="WFR97407.1"/>
    </source>
</evidence>
<gene>
    <name evidence="1" type="ORF">PR017_03610</name>
</gene>
<proteinExistence type="predicted"/>
<accession>A0AAF1KS27</accession>
<dbReference type="RefSeq" id="WP_111220338.1">
    <property type="nucleotide sequence ID" value="NZ_CP117255.1"/>
</dbReference>
<dbReference type="EMBL" id="CP117255">
    <property type="protein sequence ID" value="WFR97407.1"/>
    <property type="molecule type" value="Genomic_DNA"/>
</dbReference>
<dbReference type="KEGG" id="rtu:PR017_03610"/>
<dbReference type="InterPro" id="IPR011739">
    <property type="entry name" value="GTA_rcc01693"/>
</dbReference>
<reference evidence="1 2" key="1">
    <citation type="journal article" date="2018" name="Sci. Rep.">
        <title>Rhizobium tumorigenes sp. nov., a novel plant tumorigenic bacterium isolated from cane gall tumors on thornless blackberry.</title>
        <authorList>
            <person name="Kuzmanovi N."/>
            <person name="Smalla K."/>
            <person name="Gronow S."/>
            <person name="PuBawska J."/>
        </authorList>
    </citation>
    <scope>NUCLEOTIDE SEQUENCE [LARGE SCALE GENOMIC DNA]</scope>
    <source>
        <strain evidence="1 2">1078</strain>
    </source>
</reference>